<keyword evidence="14" id="KW-1185">Reference proteome</keyword>
<dbReference type="Proteomes" id="UP000215127">
    <property type="component" value="Chromosome 5"/>
</dbReference>
<feature type="compositionally biased region" description="Gly residues" evidence="10">
    <location>
        <begin position="389"/>
        <end position="400"/>
    </location>
</feature>
<feature type="transmembrane region" description="Helical" evidence="11">
    <location>
        <begin position="159"/>
        <end position="181"/>
    </location>
</feature>
<feature type="region of interest" description="Disordered" evidence="10">
    <location>
        <begin position="356"/>
        <end position="400"/>
    </location>
</feature>
<keyword evidence="7 11" id="KW-1133">Transmembrane helix</keyword>
<dbReference type="PANTHER" id="PTHR47549:SF1">
    <property type="entry name" value="GOLGI APPARATUS MEMBRANE PROTEIN TVP38"/>
    <property type="match status" value="1"/>
</dbReference>
<feature type="transmembrane region" description="Helical" evidence="11">
    <location>
        <begin position="275"/>
        <end position="296"/>
    </location>
</feature>
<feature type="region of interest" description="Disordered" evidence="10">
    <location>
        <begin position="17"/>
        <end position="55"/>
    </location>
</feature>
<evidence type="ECO:0000256" key="11">
    <source>
        <dbReference type="SAM" id="Phobius"/>
    </source>
</evidence>
<feature type="domain" description="VTT" evidence="12">
    <location>
        <begin position="143"/>
        <end position="256"/>
    </location>
</feature>
<feature type="compositionally biased region" description="Low complexity" evidence="10">
    <location>
        <begin position="25"/>
        <end position="36"/>
    </location>
</feature>
<feature type="compositionally biased region" description="Acidic residues" evidence="10">
    <location>
        <begin position="366"/>
        <end position="388"/>
    </location>
</feature>
<dbReference type="GO" id="GO:0000022">
    <property type="term" value="P:mitotic spindle elongation"/>
    <property type="evidence" value="ECO:0007669"/>
    <property type="project" value="TreeGrafter"/>
</dbReference>
<dbReference type="InterPro" id="IPR051076">
    <property type="entry name" value="Golgi_membrane_TVP38/TMEM64"/>
</dbReference>
<evidence type="ECO:0000256" key="3">
    <source>
        <dbReference type="ARBA" id="ARBA00008640"/>
    </source>
</evidence>
<comment type="similarity">
    <text evidence="3">Belongs to the TVP38/TMEM64 family.</text>
</comment>
<sequence length="400" mass="43651">MARPEYASTARALASQIDISDDEYSPPSNRPRSSSPLWTRRSQSNARSLRSTREGRPNTWLQTAEKLQTRATRAWTSLSPPQKIGLSAFAAIAFILSILALIFSQRIFHALAPAAKRWHDLKGGWLILWFMTFFVSFPPMIGYSTCVTIAGFVFGLKGWFIVASATIIGSTASFLASRTLLKSYVTRLAEKDTRFAALSLVLKHDGIGLLCMIRLCPLPYSLSNGAISTIPSVTWQNFMLATAVVSPKLLLHVFIGGRLGAIAEEGDKMDARTKAVSYISIAIGMVVGVGTGYIIYVRTKARAKVLEAEEAALAGQGGRRTSAGVGGEYIDDVDEERPGRREDEISLHQTYEDDLEAGSGYRDQFTDDEDAVERDVFDAGDETEEEEGGGGGYLSRGGIR</sequence>
<keyword evidence="8" id="KW-0333">Golgi apparatus</keyword>
<feature type="transmembrane region" description="Helical" evidence="11">
    <location>
        <begin position="235"/>
        <end position="255"/>
    </location>
</feature>
<evidence type="ECO:0000256" key="7">
    <source>
        <dbReference type="ARBA" id="ARBA00022989"/>
    </source>
</evidence>
<evidence type="ECO:0000313" key="14">
    <source>
        <dbReference type="Proteomes" id="UP000215127"/>
    </source>
</evidence>
<evidence type="ECO:0000313" key="13">
    <source>
        <dbReference type="EMBL" id="SMQ51082.1"/>
    </source>
</evidence>
<feature type="region of interest" description="Disordered" evidence="10">
    <location>
        <begin position="317"/>
        <end position="340"/>
    </location>
</feature>
<organism evidence="13 14">
    <name type="scientific">Zymoseptoria tritici (strain ST99CH_3D7)</name>
    <dbReference type="NCBI Taxonomy" id="1276538"/>
    <lineage>
        <taxon>Eukaryota</taxon>
        <taxon>Fungi</taxon>
        <taxon>Dikarya</taxon>
        <taxon>Ascomycota</taxon>
        <taxon>Pezizomycotina</taxon>
        <taxon>Dothideomycetes</taxon>
        <taxon>Dothideomycetidae</taxon>
        <taxon>Mycosphaerellales</taxon>
        <taxon>Mycosphaerellaceae</taxon>
        <taxon>Zymoseptoria</taxon>
    </lineage>
</organism>
<reference evidence="13 14" key="1">
    <citation type="submission" date="2016-06" db="EMBL/GenBank/DDBJ databases">
        <authorList>
            <person name="Kjaerup R.B."/>
            <person name="Dalgaard T.S."/>
            <person name="Juul-Madsen H.R."/>
        </authorList>
    </citation>
    <scope>NUCLEOTIDE SEQUENCE [LARGE SCALE GENOMIC DNA]</scope>
</reference>
<evidence type="ECO:0000256" key="9">
    <source>
        <dbReference type="ARBA" id="ARBA00023136"/>
    </source>
</evidence>
<evidence type="ECO:0000256" key="5">
    <source>
        <dbReference type="ARBA" id="ARBA00020673"/>
    </source>
</evidence>
<dbReference type="AlphaFoldDB" id="A0A1X7RUH1"/>
<dbReference type="Pfam" id="PF09335">
    <property type="entry name" value="VTT_dom"/>
    <property type="match status" value="1"/>
</dbReference>
<dbReference type="STRING" id="1276538.A0A1X7RUH1"/>
<feature type="transmembrane region" description="Helical" evidence="11">
    <location>
        <begin position="84"/>
        <end position="104"/>
    </location>
</feature>
<dbReference type="PANTHER" id="PTHR47549">
    <property type="entry name" value="GOLGI APPARATUS MEMBRANE PROTEIN TVP38-RELATED"/>
    <property type="match status" value="1"/>
</dbReference>
<dbReference type="GO" id="GO:0016192">
    <property type="term" value="P:vesicle-mediated transport"/>
    <property type="evidence" value="ECO:0007669"/>
    <property type="project" value="TreeGrafter"/>
</dbReference>
<dbReference type="EMBL" id="LT853696">
    <property type="protein sequence ID" value="SMQ51082.1"/>
    <property type="molecule type" value="Genomic_DNA"/>
</dbReference>
<evidence type="ECO:0000256" key="6">
    <source>
        <dbReference type="ARBA" id="ARBA00022692"/>
    </source>
</evidence>
<dbReference type="GO" id="GO:0000139">
    <property type="term" value="C:Golgi membrane"/>
    <property type="evidence" value="ECO:0007669"/>
    <property type="project" value="UniProtKB-SubCell"/>
</dbReference>
<evidence type="ECO:0000256" key="1">
    <source>
        <dbReference type="ARBA" id="ARBA00002978"/>
    </source>
</evidence>
<proteinExistence type="inferred from homology"/>
<evidence type="ECO:0000256" key="8">
    <source>
        <dbReference type="ARBA" id="ARBA00023034"/>
    </source>
</evidence>
<evidence type="ECO:0000256" key="2">
    <source>
        <dbReference type="ARBA" id="ARBA00004653"/>
    </source>
</evidence>
<keyword evidence="9 11" id="KW-0472">Membrane</keyword>
<dbReference type="InterPro" id="IPR032816">
    <property type="entry name" value="VTT_dom"/>
</dbReference>
<name>A0A1X7RUH1_ZYMT9</name>
<gene>
    <name evidence="13" type="ORF">ZT3D7_G6235</name>
</gene>
<accession>A0A1X7RUH1</accession>
<comment type="subcellular location">
    <subcellularLocation>
        <location evidence="2">Golgi apparatus membrane</location>
        <topology evidence="2">Multi-pass membrane protein</topology>
    </subcellularLocation>
</comment>
<evidence type="ECO:0000256" key="10">
    <source>
        <dbReference type="SAM" id="MobiDB-lite"/>
    </source>
</evidence>
<protein>
    <recommendedName>
        <fullName evidence="4">Golgi apparatus membrane protein TVP38</fullName>
    </recommendedName>
    <alternativeName>
        <fullName evidence="5">Golgi apparatus membrane protein tvp38</fullName>
    </alternativeName>
</protein>
<comment type="function">
    <text evidence="1">Golgi membrane protein involved in vesicular trafficking and spindle migration.</text>
</comment>
<feature type="transmembrane region" description="Helical" evidence="11">
    <location>
        <begin position="125"/>
        <end position="153"/>
    </location>
</feature>
<keyword evidence="6 11" id="KW-0812">Transmembrane</keyword>
<evidence type="ECO:0000259" key="12">
    <source>
        <dbReference type="Pfam" id="PF09335"/>
    </source>
</evidence>
<evidence type="ECO:0000256" key="4">
    <source>
        <dbReference type="ARBA" id="ARBA00013533"/>
    </source>
</evidence>
<feature type="compositionally biased region" description="Polar residues" evidence="10">
    <location>
        <begin position="40"/>
        <end position="49"/>
    </location>
</feature>